<feature type="region of interest" description="Disordered" evidence="1">
    <location>
        <begin position="42"/>
        <end position="67"/>
    </location>
</feature>
<accession>A0A9P4UCU2</accession>
<sequence>MSLGARLLLRSLQDEPGCDLADPYCFPLSIAALCAFQARPHTPKATSIPPQALPAKATPPDETNHDTSLAACGVAETGQGASKTPRQHRNGRAANHTAYARLGVFACLLACLLRCRRRRKRSCATVSRLVLGLANARSPWPLRYGRARGKISRWAGMSEREGPRPPLGGRFLRARTHAIINTAGLAPLHRSRKDGGVYLRETRPNYRIPHE</sequence>
<dbReference type="EMBL" id="MU001497">
    <property type="protein sequence ID" value="KAF2447094.1"/>
    <property type="molecule type" value="Genomic_DNA"/>
</dbReference>
<name>A0A9P4UCU2_9PLEO</name>
<evidence type="ECO:0000313" key="3">
    <source>
        <dbReference type="Proteomes" id="UP000799764"/>
    </source>
</evidence>
<dbReference type="Proteomes" id="UP000799764">
    <property type="component" value="Unassembled WGS sequence"/>
</dbReference>
<protein>
    <submittedName>
        <fullName evidence="2">Uncharacterized protein</fullName>
    </submittedName>
</protein>
<reference evidence="2" key="1">
    <citation type="journal article" date="2020" name="Stud. Mycol.">
        <title>101 Dothideomycetes genomes: a test case for predicting lifestyles and emergence of pathogens.</title>
        <authorList>
            <person name="Haridas S."/>
            <person name="Albert R."/>
            <person name="Binder M."/>
            <person name="Bloem J."/>
            <person name="Labutti K."/>
            <person name="Salamov A."/>
            <person name="Andreopoulos B."/>
            <person name="Baker S."/>
            <person name="Barry K."/>
            <person name="Bills G."/>
            <person name="Bluhm B."/>
            <person name="Cannon C."/>
            <person name="Castanera R."/>
            <person name="Culley D."/>
            <person name="Daum C."/>
            <person name="Ezra D."/>
            <person name="Gonzalez J."/>
            <person name="Henrissat B."/>
            <person name="Kuo A."/>
            <person name="Liang C."/>
            <person name="Lipzen A."/>
            <person name="Lutzoni F."/>
            <person name="Magnuson J."/>
            <person name="Mondo S."/>
            <person name="Nolan M."/>
            <person name="Ohm R."/>
            <person name="Pangilinan J."/>
            <person name="Park H.-J."/>
            <person name="Ramirez L."/>
            <person name="Alfaro M."/>
            <person name="Sun H."/>
            <person name="Tritt A."/>
            <person name="Yoshinaga Y."/>
            <person name="Zwiers L.-H."/>
            <person name="Turgeon B."/>
            <person name="Goodwin S."/>
            <person name="Spatafora J."/>
            <person name="Crous P."/>
            <person name="Grigoriev I."/>
        </authorList>
    </citation>
    <scope>NUCLEOTIDE SEQUENCE</scope>
    <source>
        <strain evidence="2">CBS 690.94</strain>
    </source>
</reference>
<proteinExistence type="predicted"/>
<evidence type="ECO:0000313" key="2">
    <source>
        <dbReference type="EMBL" id="KAF2447094.1"/>
    </source>
</evidence>
<dbReference type="AlphaFoldDB" id="A0A9P4UCU2"/>
<comment type="caution">
    <text evidence="2">The sequence shown here is derived from an EMBL/GenBank/DDBJ whole genome shotgun (WGS) entry which is preliminary data.</text>
</comment>
<organism evidence="2 3">
    <name type="scientific">Karstenula rhodostoma CBS 690.94</name>
    <dbReference type="NCBI Taxonomy" id="1392251"/>
    <lineage>
        <taxon>Eukaryota</taxon>
        <taxon>Fungi</taxon>
        <taxon>Dikarya</taxon>
        <taxon>Ascomycota</taxon>
        <taxon>Pezizomycotina</taxon>
        <taxon>Dothideomycetes</taxon>
        <taxon>Pleosporomycetidae</taxon>
        <taxon>Pleosporales</taxon>
        <taxon>Massarineae</taxon>
        <taxon>Didymosphaeriaceae</taxon>
        <taxon>Karstenula</taxon>
    </lineage>
</organism>
<gene>
    <name evidence="2" type="ORF">P171DRAFT_245795</name>
</gene>
<keyword evidence="3" id="KW-1185">Reference proteome</keyword>
<evidence type="ECO:0000256" key="1">
    <source>
        <dbReference type="SAM" id="MobiDB-lite"/>
    </source>
</evidence>